<dbReference type="InterPro" id="IPR006015">
    <property type="entry name" value="Universal_stress_UspA"/>
</dbReference>
<dbReference type="RefSeq" id="WP_049746802.1">
    <property type="nucleotide sequence ID" value="NZ_CP012150.1"/>
</dbReference>
<organism evidence="3 4">
    <name type="scientific">Mycolicibacterium goodii</name>
    <name type="common">Mycobacterium goodii</name>
    <dbReference type="NCBI Taxonomy" id="134601"/>
    <lineage>
        <taxon>Bacteria</taxon>
        <taxon>Bacillati</taxon>
        <taxon>Actinomycetota</taxon>
        <taxon>Actinomycetes</taxon>
        <taxon>Mycobacteriales</taxon>
        <taxon>Mycobacteriaceae</taxon>
        <taxon>Mycolicibacterium</taxon>
    </lineage>
</organism>
<dbReference type="CDD" id="cd00293">
    <property type="entry name" value="USP-like"/>
    <property type="match status" value="1"/>
</dbReference>
<reference evidence="3 4" key="1">
    <citation type="submission" date="2015-07" db="EMBL/GenBank/DDBJ databases">
        <title>Complete genome sequence of Mycobacterium goodii X7B, a facultative thermophilic biodesulfurizing bacterium.</title>
        <authorList>
            <person name="Yu B."/>
            <person name="Li F."/>
            <person name="Xu P."/>
        </authorList>
    </citation>
    <scope>NUCLEOTIDE SEQUENCE [LARGE SCALE GENOMIC DNA]</scope>
    <source>
        <strain evidence="3 4">X7B</strain>
    </source>
</reference>
<dbReference type="Pfam" id="PF00582">
    <property type="entry name" value="Usp"/>
    <property type="match status" value="1"/>
</dbReference>
<name>A0A0K0XA89_MYCGD</name>
<sequence length="162" mass="17069">MGGYRTVIVGTDGSTSSMRAVARAGAVAAQENAKLIVATAHFHHGERGGWARPPAPDQVRDRRAEDALGREGYRMHGDADAYEVLRDARDVAYAAGARDIHERVVQGAPVAALLTLANEVDADLIVVGDVGLDSVAGRLLGSVPAEIARRSKVDILIVHTAN</sequence>
<feature type="domain" description="UspA" evidence="2">
    <location>
        <begin position="4"/>
        <end position="159"/>
    </location>
</feature>
<evidence type="ECO:0000313" key="4">
    <source>
        <dbReference type="Proteomes" id="UP000062255"/>
    </source>
</evidence>
<dbReference type="OrthoDB" id="3427787at2"/>
<evidence type="ECO:0000259" key="2">
    <source>
        <dbReference type="Pfam" id="PF00582"/>
    </source>
</evidence>
<dbReference type="InterPro" id="IPR014729">
    <property type="entry name" value="Rossmann-like_a/b/a_fold"/>
</dbReference>
<proteinExistence type="inferred from homology"/>
<dbReference type="STRING" id="134601.AFA91_23380"/>
<dbReference type="KEGG" id="mgo:AFA91_23380"/>
<dbReference type="PRINTS" id="PR01438">
    <property type="entry name" value="UNVRSLSTRESS"/>
</dbReference>
<comment type="similarity">
    <text evidence="1">Belongs to the universal stress protein A family.</text>
</comment>
<dbReference type="PATRIC" id="fig|134601.6.peg.4834"/>
<dbReference type="Proteomes" id="UP000062255">
    <property type="component" value="Chromosome"/>
</dbReference>
<evidence type="ECO:0000313" key="3">
    <source>
        <dbReference type="EMBL" id="AKS34344.1"/>
    </source>
</evidence>
<protein>
    <submittedName>
        <fullName evidence="3">Universal stress protein</fullName>
    </submittedName>
</protein>
<dbReference type="EMBL" id="CP012150">
    <property type="protein sequence ID" value="AKS34344.1"/>
    <property type="molecule type" value="Genomic_DNA"/>
</dbReference>
<dbReference type="PANTHER" id="PTHR46268">
    <property type="entry name" value="STRESS RESPONSE PROTEIN NHAX"/>
    <property type="match status" value="1"/>
</dbReference>
<dbReference type="PANTHER" id="PTHR46268:SF6">
    <property type="entry name" value="UNIVERSAL STRESS PROTEIN UP12"/>
    <property type="match status" value="1"/>
</dbReference>
<dbReference type="Gene3D" id="3.40.50.620">
    <property type="entry name" value="HUPs"/>
    <property type="match status" value="1"/>
</dbReference>
<evidence type="ECO:0000256" key="1">
    <source>
        <dbReference type="ARBA" id="ARBA00008791"/>
    </source>
</evidence>
<dbReference type="InterPro" id="IPR006016">
    <property type="entry name" value="UspA"/>
</dbReference>
<dbReference type="SUPFAM" id="SSF52402">
    <property type="entry name" value="Adenine nucleotide alpha hydrolases-like"/>
    <property type="match status" value="1"/>
</dbReference>
<dbReference type="AlphaFoldDB" id="A0A0K0XA89"/>
<gene>
    <name evidence="3" type="ORF">AFA91_23380</name>
</gene>
<accession>A0A0K0XA89</accession>